<sequence>LKELKMCLHELSLVDDTMETIGSPKKYRHLRKWIIRITIGCIVYMFYEFARTVYLFLTPFYNMRLIVHAVWSFCFLVFIYVSSALIWETIVGCVSYRFHQVNDRLHVIYSELFENNTDSRRQNRSNLVYQRIAEAENRKQCIWIIM</sequence>
<dbReference type="AlphaFoldDB" id="A0A151JXQ8"/>
<gene>
    <name evidence="2" type="ORF">ALC56_05781</name>
</gene>
<dbReference type="EMBL" id="KQ981561">
    <property type="protein sequence ID" value="KYN39841.1"/>
    <property type="molecule type" value="Genomic_DNA"/>
</dbReference>
<dbReference type="Proteomes" id="UP000078541">
    <property type="component" value="Unassembled WGS sequence"/>
</dbReference>
<evidence type="ECO:0000313" key="3">
    <source>
        <dbReference type="Proteomes" id="UP000078541"/>
    </source>
</evidence>
<keyword evidence="3" id="KW-1185">Reference proteome</keyword>
<evidence type="ECO:0000313" key="2">
    <source>
        <dbReference type="EMBL" id="KYN39841.1"/>
    </source>
</evidence>
<accession>A0A151JXQ8</accession>
<keyword evidence="1" id="KW-0472">Membrane</keyword>
<proteinExistence type="predicted"/>
<reference evidence="2 3" key="1">
    <citation type="submission" date="2016-03" db="EMBL/GenBank/DDBJ databases">
        <title>Trachymyrmex septentrionalis WGS genome.</title>
        <authorList>
            <person name="Nygaard S."/>
            <person name="Hu H."/>
            <person name="Boomsma J."/>
            <person name="Zhang G."/>
        </authorList>
    </citation>
    <scope>NUCLEOTIDE SEQUENCE [LARGE SCALE GENOMIC DNA]</scope>
    <source>
        <strain evidence="2">Tsep2-gDNA-1</strain>
        <tissue evidence="2">Whole body</tissue>
    </source>
</reference>
<keyword evidence="1" id="KW-1133">Transmembrane helix</keyword>
<feature type="non-terminal residue" evidence="2">
    <location>
        <position position="1"/>
    </location>
</feature>
<evidence type="ECO:0000256" key="1">
    <source>
        <dbReference type="SAM" id="Phobius"/>
    </source>
</evidence>
<feature type="transmembrane region" description="Helical" evidence="1">
    <location>
        <begin position="69"/>
        <end position="87"/>
    </location>
</feature>
<organism evidence="2 3">
    <name type="scientific">Trachymyrmex septentrionalis</name>
    <dbReference type="NCBI Taxonomy" id="34720"/>
    <lineage>
        <taxon>Eukaryota</taxon>
        <taxon>Metazoa</taxon>
        <taxon>Ecdysozoa</taxon>
        <taxon>Arthropoda</taxon>
        <taxon>Hexapoda</taxon>
        <taxon>Insecta</taxon>
        <taxon>Pterygota</taxon>
        <taxon>Neoptera</taxon>
        <taxon>Endopterygota</taxon>
        <taxon>Hymenoptera</taxon>
        <taxon>Apocrita</taxon>
        <taxon>Aculeata</taxon>
        <taxon>Formicoidea</taxon>
        <taxon>Formicidae</taxon>
        <taxon>Myrmicinae</taxon>
        <taxon>Trachymyrmex</taxon>
    </lineage>
</organism>
<evidence type="ECO:0008006" key="4">
    <source>
        <dbReference type="Google" id="ProtNLM"/>
    </source>
</evidence>
<name>A0A151JXQ8_9HYME</name>
<feature type="transmembrane region" description="Helical" evidence="1">
    <location>
        <begin position="33"/>
        <end position="57"/>
    </location>
</feature>
<protein>
    <recommendedName>
        <fullName evidence="4">Gustatory receptor</fullName>
    </recommendedName>
</protein>
<keyword evidence="1" id="KW-0812">Transmembrane</keyword>